<dbReference type="InterPro" id="IPR027417">
    <property type="entry name" value="P-loop_NTPase"/>
</dbReference>
<dbReference type="EMBL" id="JAATIP010000094">
    <property type="protein sequence ID" value="KAF4374751.1"/>
    <property type="molecule type" value="Genomic_DNA"/>
</dbReference>
<evidence type="ECO:0000256" key="2">
    <source>
        <dbReference type="SAM" id="Phobius"/>
    </source>
</evidence>
<feature type="transmembrane region" description="Helical" evidence="2">
    <location>
        <begin position="687"/>
        <end position="707"/>
    </location>
</feature>
<dbReference type="InterPro" id="IPR002182">
    <property type="entry name" value="NB-ARC"/>
</dbReference>
<feature type="compositionally biased region" description="Polar residues" evidence="1">
    <location>
        <begin position="33"/>
        <end position="44"/>
    </location>
</feature>
<feature type="transmembrane region" description="Helical" evidence="2">
    <location>
        <begin position="719"/>
        <end position="737"/>
    </location>
</feature>
<evidence type="ECO:0000259" key="3">
    <source>
        <dbReference type="Pfam" id="PF00931"/>
    </source>
</evidence>
<evidence type="ECO:0000256" key="1">
    <source>
        <dbReference type="SAM" id="MobiDB-lite"/>
    </source>
</evidence>
<dbReference type="SUPFAM" id="SSF52540">
    <property type="entry name" value="P-loop containing nucleoside triphosphate hydrolases"/>
    <property type="match status" value="1"/>
</dbReference>
<name>A0A7J6FVH6_CANSA</name>
<feature type="domain" description="NB-ARC" evidence="3">
    <location>
        <begin position="76"/>
        <end position="273"/>
    </location>
</feature>
<dbReference type="PANTHER" id="PTHR23155">
    <property type="entry name" value="DISEASE RESISTANCE PROTEIN RP"/>
    <property type="match status" value="1"/>
</dbReference>
<keyword evidence="2" id="KW-0812">Transmembrane</keyword>
<reference evidence="4 5" key="1">
    <citation type="journal article" date="2020" name="bioRxiv">
        <title>Sequence and annotation of 42 cannabis genomes reveals extensive copy number variation in cannabinoid synthesis and pathogen resistance genes.</title>
        <authorList>
            <person name="Mckernan K.J."/>
            <person name="Helbert Y."/>
            <person name="Kane L.T."/>
            <person name="Ebling H."/>
            <person name="Zhang L."/>
            <person name="Liu B."/>
            <person name="Eaton Z."/>
            <person name="Mclaughlin S."/>
            <person name="Kingan S."/>
            <person name="Baybayan P."/>
            <person name="Concepcion G."/>
            <person name="Jordan M."/>
            <person name="Riva A."/>
            <person name="Barbazuk W."/>
            <person name="Harkins T."/>
        </authorList>
    </citation>
    <scope>NUCLEOTIDE SEQUENCE [LARGE SCALE GENOMIC DNA]</scope>
    <source>
        <strain evidence="5">cv. Jamaican Lion 4</strain>
        <tissue evidence="4">Leaf</tissue>
    </source>
</reference>
<gene>
    <name evidence="4" type="ORF">F8388_020272</name>
</gene>
<dbReference type="PANTHER" id="PTHR23155:SF1211">
    <property type="entry name" value="OS09G0313500 PROTEIN"/>
    <property type="match status" value="1"/>
</dbReference>
<comment type="caution">
    <text evidence="4">The sequence shown here is derived from an EMBL/GenBank/DDBJ whole genome shotgun (WGS) entry which is preliminary data.</text>
</comment>
<evidence type="ECO:0000313" key="4">
    <source>
        <dbReference type="EMBL" id="KAF4374751.1"/>
    </source>
</evidence>
<protein>
    <recommendedName>
        <fullName evidence="3">NB-ARC domain-containing protein</fullName>
    </recommendedName>
</protein>
<dbReference type="Pfam" id="PF00931">
    <property type="entry name" value="NB-ARC"/>
    <property type="match status" value="1"/>
</dbReference>
<dbReference type="Gene3D" id="3.40.50.300">
    <property type="entry name" value="P-loop containing nucleotide triphosphate hydrolases"/>
    <property type="match status" value="1"/>
</dbReference>
<sequence>MFPAVLIKSIIKLKRKGVTGKTKTNSHPETEGNSKIGSENVQSHGNKEKYDVEIEWTPQLQDSLMVRGLENDILAMNEIFERLENNNDNRLKVVGIVGERGVGKTRLCQEYFNVLGTPDVKCEKLFVPRIWVSVRGVECGPDSTPVIKNDEQPKETTMKTMLESIGVDIDTYNLITTNNSEELLKGLLYLLRLQLIGKRYLIVLDDLTSFPVKDACDLVSELPQGYKGTIMVTSREENIVKEMAKLKEQYLHRLLPLSDPQSLWMIFKDAVTEDVKKWYGGVTTEEFDWEKVVEKDLKKKCYDEIILSGKNIDVKKVIEKTLISRCNGIPLAAKLMADTMSQNIKTLNAEKKKYDQHNLGKNSFISSQSNFNPAKNFKRSVSTDHVFFNKLSLFPSFLEFEYQRSPPSFPPLIREIFPTYEKTQCPQLLHLIQILKSTKLLTLILVLPNYEPLQNLEIGCCGRAFALEELEAAGIFFSSSFSSFGLGGCCGWTFAADISLSSSFSSFGLVWLRFRGSCSILLILLIVNYYLFHQTNPLAIGGSRLEVPIIIVSKEVFLGRELNNNRPNDRLHLVAFSNGPSLPKHWFNQVFLSEFSKDFPSSFFNEYHLIWIILYVSLSCPPIRQHPLSQLLVLTQEFIDSNLSIRAGCCFLRLLLGFILMISSILERRRNSVLQLCYLLVYVPQLVANRIFIFILIIIIIFGRLIFHLLDIFKKKLDAILMIFNLFLEIFLVVFQIRQVIRHLFKIDLHLFNLFIWISVDDTTTTASGATTTASGATFPT</sequence>
<evidence type="ECO:0000313" key="5">
    <source>
        <dbReference type="Proteomes" id="UP000525078"/>
    </source>
</evidence>
<dbReference type="AlphaFoldDB" id="A0A7J6FVH6"/>
<feature type="region of interest" description="Disordered" evidence="1">
    <location>
        <begin position="18"/>
        <end position="47"/>
    </location>
</feature>
<keyword evidence="2" id="KW-0472">Membrane</keyword>
<dbReference type="PRINTS" id="PR00364">
    <property type="entry name" value="DISEASERSIST"/>
</dbReference>
<proteinExistence type="predicted"/>
<dbReference type="Proteomes" id="UP000525078">
    <property type="component" value="Unassembled WGS sequence"/>
</dbReference>
<organism evidence="4 5">
    <name type="scientific">Cannabis sativa</name>
    <name type="common">Hemp</name>
    <name type="synonym">Marijuana</name>
    <dbReference type="NCBI Taxonomy" id="3483"/>
    <lineage>
        <taxon>Eukaryota</taxon>
        <taxon>Viridiplantae</taxon>
        <taxon>Streptophyta</taxon>
        <taxon>Embryophyta</taxon>
        <taxon>Tracheophyta</taxon>
        <taxon>Spermatophyta</taxon>
        <taxon>Magnoliopsida</taxon>
        <taxon>eudicotyledons</taxon>
        <taxon>Gunneridae</taxon>
        <taxon>Pentapetalae</taxon>
        <taxon>rosids</taxon>
        <taxon>fabids</taxon>
        <taxon>Rosales</taxon>
        <taxon>Cannabaceae</taxon>
        <taxon>Cannabis</taxon>
    </lineage>
</organism>
<dbReference type="InterPro" id="IPR044974">
    <property type="entry name" value="Disease_R_plants"/>
</dbReference>
<dbReference type="GO" id="GO:0043531">
    <property type="term" value="F:ADP binding"/>
    <property type="evidence" value="ECO:0007669"/>
    <property type="project" value="InterPro"/>
</dbReference>
<feature type="transmembrane region" description="Helical" evidence="2">
    <location>
        <begin position="644"/>
        <end position="666"/>
    </location>
</feature>
<dbReference type="GO" id="GO:0098542">
    <property type="term" value="P:defense response to other organism"/>
    <property type="evidence" value="ECO:0007669"/>
    <property type="project" value="TreeGrafter"/>
</dbReference>
<accession>A0A7J6FVH6</accession>
<keyword evidence="2" id="KW-1133">Transmembrane helix</keyword>